<evidence type="ECO:0000256" key="1">
    <source>
        <dbReference type="ARBA" id="ARBA00004496"/>
    </source>
</evidence>
<keyword evidence="8" id="KW-1185">Reference proteome</keyword>
<dbReference type="Pfam" id="PF22381">
    <property type="entry name" value="Staph_reg_Sar_Rot"/>
    <property type="match status" value="1"/>
</dbReference>
<evidence type="ECO:0000256" key="2">
    <source>
        <dbReference type="ARBA" id="ARBA00022490"/>
    </source>
</evidence>
<dbReference type="PANTHER" id="PTHR33164">
    <property type="entry name" value="TRANSCRIPTIONAL REGULATOR, MARR FAMILY"/>
    <property type="match status" value="1"/>
</dbReference>
<evidence type="ECO:0000256" key="5">
    <source>
        <dbReference type="ARBA" id="ARBA00023163"/>
    </source>
</evidence>
<dbReference type="GO" id="GO:0005737">
    <property type="term" value="C:cytoplasm"/>
    <property type="evidence" value="ECO:0007669"/>
    <property type="project" value="UniProtKB-SubCell"/>
</dbReference>
<dbReference type="SMART" id="SM00347">
    <property type="entry name" value="HTH_MARR"/>
    <property type="match status" value="1"/>
</dbReference>
<dbReference type="PROSITE" id="PS50995">
    <property type="entry name" value="HTH_MARR_2"/>
    <property type="match status" value="1"/>
</dbReference>
<evidence type="ECO:0000313" key="7">
    <source>
        <dbReference type="EMBL" id="GIG00167.1"/>
    </source>
</evidence>
<dbReference type="GO" id="GO:0003700">
    <property type="term" value="F:DNA-binding transcription factor activity"/>
    <property type="evidence" value="ECO:0007669"/>
    <property type="project" value="InterPro"/>
</dbReference>
<organism evidence="7 8">
    <name type="scientific">Catellatospora citrea</name>
    <dbReference type="NCBI Taxonomy" id="53366"/>
    <lineage>
        <taxon>Bacteria</taxon>
        <taxon>Bacillati</taxon>
        <taxon>Actinomycetota</taxon>
        <taxon>Actinomycetes</taxon>
        <taxon>Micromonosporales</taxon>
        <taxon>Micromonosporaceae</taxon>
        <taxon>Catellatospora</taxon>
    </lineage>
</organism>
<dbReference type="InterPro" id="IPR036388">
    <property type="entry name" value="WH-like_DNA-bd_sf"/>
</dbReference>
<evidence type="ECO:0000313" key="8">
    <source>
        <dbReference type="Proteomes" id="UP000659904"/>
    </source>
</evidence>
<protein>
    <submittedName>
        <fullName evidence="7">MarR family transcriptional regulator</fullName>
    </submittedName>
</protein>
<keyword evidence="3" id="KW-0805">Transcription regulation</keyword>
<name>A0A8J3P1J8_9ACTN</name>
<dbReference type="InterPro" id="IPR039422">
    <property type="entry name" value="MarR/SlyA-like"/>
</dbReference>
<comment type="caution">
    <text evidence="7">The sequence shown here is derived from an EMBL/GenBank/DDBJ whole genome shotgun (WGS) entry which is preliminary data.</text>
</comment>
<comment type="subcellular location">
    <subcellularLocation>
        <location evidence="1">Cytoplasm</location>
    </subcellularLocation>
</comment>
<dbReference type="EMBL" id="BONH01000025">
    <property type="protein sequence ID" value="GIG00167.1"/>
    <property type="molecule type" value="Genomic_DNA"/>
</dbReference>
<dbReference type="AlphaFoldDB" id="A0A8J3P1J8"/>
<accession>A0A8J3P1J8</accession>
<dbReference type="GO" id="GO:0003677">
    <property type="term" value="F:DNA binding"/>
    <property type="evidence" value="ECO:0007669"/>
    <property type="project" value="UniProtKB-KW"/>
</dbReference>
<dbReference type="InterPro" id="IPR036390">
    <property type="entry name" value="WH_DNA-bd_sf"/>
</dbReference>
<dbReference type="FunFam" id="1.10.10.10:FF:000163">
    <property type="entry name" value="MarR family transcriptional regulator"/>
    <property type="match status" value="1"/>
</dbReference>
<dbReference type="Proteomes" id="UP000659904">
    <property type="component" value="Unassembled WGS sequence"/>
</dbReference>
<evidence type="ECO:0000256" key="4">
    <source>
        <dbReference type="ARBA" id="ARBA00023125"/>
    </source>
</evidence>
<dbReference type="RefSeq" id="WP_120314730.1">
    <property type="nucleotide sequence ID" value="NZ_BONH01000025.1"/>
</dbReference>
<reference evidence="7 8" key="1">
    <citation type="submission" date="2021-01" db="EMBL/GenBank/DDBJ databases">
        <title>Whole genome shotgun sequence of Catellatospora citrea NBRC 14495.</title>
        <authorList>
            <person name="Komaki H."/>
            <person name="Tamura T."/>
        </authorList>
    </citation>
    <scope>NUCLEOTIDE SEQUENCE [LARGE SCALE GENOMIC DNA]</scope>
    <source>
        <strain evidence="7 8">NBRC 14495</strain>
    </source>
</reference>
<sequence>MSEVTAPAPEAPSMLLEDQLCFTLYAASRTVTSAYRPILEPVGLTYPQYLVMLVLWDRGPVAVKDLISALQLEYGTITPLIKRLEANGLITRHRRGDDERVVEVALTAQGEALRERVQCVPTAIGEAMGLTAEEIDAVQVILRRLTANAARHA</sequence>
<keyword evidence="4" id="KW-0238">DNA-binding</keyword>
<dbReference type="Gene3D" id="1.10.10.10">
    <property type="entry name" value="Winged helix-like DNA-binding domain superfamily/Winged helix DNA-binding domain"/>
    <property type="match status" value="1"/>
</dbReference>
<dbReference type="SUPFAM" id="SSF46785">
    <property type="entry name" value="Winged helix' DNA-binding domain"/>
    <property type="match status" value="1"/>
</dbReference>
<feature type="domain" description="HTH marR-type" evidence="6">
    <location>
        <begin position="17"/>
        <end position="147"/>
    </location>
</feature>
<dbReference type="PANTHER" id="PTHR33164:SF5">
    <property type="entry name" value="ORGANIC HYDROPEROXIDE RESISTANCE TRANSCRIPTIONAL REGULATOR"/>
    <property type="match status" value="1"/>
</dbReference>
<keyword evidence="5" id="KW-0804">Transcription</keyword>
<dbReference type="InterPro" id="IPR055166">
    <property type="entry name" value="Transc_reg_Sar_Rot_HTH"/>
</dbReference>
<dbReference type="GO" id="GO:0006950">
    <property type="term" value="P:response to stress"/>
    <property type="evidence" value="ECO:0007669"/>
    <property type="project" value="TreeGrafter"/>
</dbReference>
<gene>
    <name evidence="7" type="ORF">Cci01nite_52600</name>
</gene>
<dbReference type="InterPro" id="IPR000835">
    <property type="entry name" value="HTH_MarR-typ"/>
</dbReference>
<evidence type="ECO:0000256" key="3">
    <source>
        <dbReference type="ARBA" id="ARBA00023015"/>
    </source>
</evidence>
<keyword evidence="2" id="KW-0963">Cytoplasm</keyword>
<dbReference type="PRINTS" id="PR00598">
    <property type="entry name" value="HTHMARR"/>
</dbReference>
<evidence type="ECO:0000259" key="6">
    <source>
        <dbReference type="PROSITE" id="PS50995"/>
    </source>
</evidence>
<proteinExistence type="predicted"/>